<protein>
    <submittedName>
        <fullName evidence="2">Uncharacterized protein</fullName>
    </submittedName>
</protein>
<dbReference type="EMBL" id="KZ992544">
    <property type="protein sequence ID" value="RKP09068.1"/>
    <property type="molecule type" value="Genomic_DNA"/>
</dbReference>
<keyword evidence="3" id="KW-1185">Reference proteome</keyword>
<evidence type="ECO:0000313" key="2">
    <source>
        <dbReference type="EMBL" id="RKP09068.1"/>
    </source>
</evidence>
<proteinExistence type="predicted"/>
<dbReference type="Proteomes" id="UP000271241">
    <property type="component" value="Unassembled WGS sequence"/>
</dbReference>
<feature type="region of interest" description="Disordered" evidence="1">
    <location>
        <begin position="245"/>
        <end position="271"/>
    </location>
</feature>
<gene>
    <name evidence="2" type="ORF">THASP1DRAFT_29125</name>
</gene>
<evidence type="ECO:0000313" key="3">
    <source>
        <dbReference type="Proteomes" id="UP000271241"/>
    </source>
</evidence>
<dbReference type="AlphaFoldDB" id="A0A4P9XSH4"/>
<evidence type="ECO:0000256" key="1">
    <source>
        <dbReference type="SAM" id="MobiDB-lite"/>
    </source>
</evidence>
<name>A0A4P9XSH4_9FUNG</name>
<dbReference type="OrthoDB" id="206201at2759"/>
<accession>A0A4P9XSH4</accession>
<reference evidence="3" key="1">
    <citation type="journal article" date="2018" name="Nat. Microbiol.">
        <title>Leveraging single-cell genomics to expand the fungal tree of life.</title>
        <authorList>
            <person name="Ahrendt S.R."/>
            <person name="Quandt C.A."/>
            <person name="Ciobanu D."/>
            <person name="Clum A."/>
            <person name="Salamov A."/>
            <person name="Andreopoulos B."/>
            <person name="Cheng J.F."/>
            <person name="Woyke T."/>
            <person name="Pelin A."/>
            <person name="Henrissat B."/>
            <person name="Reynolds N.K."/>
            <person name="Benny G.L."/>
            <person name="Smith M.E."/>
            <person name="James T.Y."/>
            <person name="Grigoriev I.V."/>
        </authorList>
    </citation>
    <scope>NUCLEOTIDE SEQUENCE [LARGE SCALE GENOMIC DNA]</scope>
    <source>
        <strain evidence="3">RSA 1356</strain>
    </source>
</reference>
<feature type="non-terminal residue" evidence="2">
    <location>
        <position position="271"/>
    </location>
</feature>
<organism evidence="2 3">
    <name type="scientific">Thamnocephalis sphaerospora</name>
    <dbReference type="NCBI Taxonomy" id="78915"/>
    <lineage>
        <taxon>Eukaryota</taxon>
        <taxon>Fungi</taxon>
        <taxon>Fungi incertae sedis</taxon>
        <taxon>Zoopagomycota</taxon>
        <taxon>Zoopagomycotina</taxon>
        <taxon>Zoopagomycetes</taxon>
        <taxon>Zoopagales</taxon>
        <taxon>Sigmoideomycetaceae</taxon>
        <taxon>Thamnocephalis</taxon>
    </lineage>
</organism>
<sequence length="271" mass="29584">MARDLIFDTDYSNTQPTEPKLWRAPVQYKVTPNSLDIGPGYTDGTINTPRPFTIEFSYTIDISGQEDRYWVFGGAIATGYGSGSVRLPFQIRVGNPAHVMPLNVSSAELVSVNEQGIMSGVTSFVVRPNVTLVAVRFRLQFPSERLFVAVEHAETKRRIGIVAGSYGENMGHTVGSKDNDFFIRWTGRIQAMSGFNQPAINVTTVPDGDYRLRLYVALPFSNHSNADAYKTWQSPVVSVSGIDAETGDTDQSEGGGALPGILPRAFGRGDP</sequence>